<feature type="region of interest" description="Disordered" evidence="1">
    <location>
        <begin position="1"/>
        <end position="23"/>
    </location>
</feature>
<sequence length="103" mass="11357">MRRRLSTSAHHEEMEKANGKSPPSRLCFLATLAAMFWIMIFYFHFTVLSSNPISIPEQSVPFPSISSKSQRISEAYEALGLPKMMAKPKPKPSDGGSLGISGD</sequence>
<keyword evidence="4" id="KW-1185">Reference proteome</keyword>
<dbReference type="EMBL" id="CP097507">
    <property type="protein sequence ID" value="URE02995.1"/>
    <property type="molecule type" value="Genomic_DNA"/>
</dbReference>
<accession>A0A9E7FV97</accession>
<organism evidence="3 4">
    <name type="scientific">Musa troglodytarum</name>
    <name type="common">fe'i banana</name>
    <dbReference type="NCBI Taxonomy" id="320322"/>
    <lineage>
        <taxon>Eukaryota</taxon>
        <taxon>Viridiplantae</taxon>
        <taxon>Streptophyta</taxon>
        <taxon>Embryophyta</taxon>
        <taxon>Tracheophyta</taxon>
        <taxon>Spermatophyta</taxon>
        <taxon>Magnoliopsida</taxon>
        <taxon>Liliopsida</taxon>
        <taxon>Zingiberales</taxon>
        <taxon>Musaceae</taxon>
        <taxon>Musa</taxon>
    </lineage>
</organism>
<keyword evidence="2" id="KW-0472">Membrane</keyword>
<reference evidence="3" key="1">
    <citation type="submission" date="2022-05" db="EMBL/GenBank/DDBJ databases">
        <title>The Musa troglodytarum L. genome provides insights into the mechanism of non-climacteric behaviour and enrichment of carotenoids.</title>
        <authorList>
            <person name="Wang J."/>
        </authorList>
    </citation>
    <scope>NUCLEOTIDE SEQUENCE</scope>
    <source>
        <tissue evidence="3">Leaf</tissue>
    </source>
</reference>
<dbReference type="Proteomes" id="UP001055439">
    <property type="component" value="Chromosome 5"/>
</dbReference>
<feature type="transmembrane region" description="Helical" evidence="2">
    <location>
        <begin position="26"/>
        <end position="45"/>
    </location>
</feature>
<evidence type="ECO:0000313" key="4">
    <source>
        <dbReference type="Proteomes" id="UP001055439"/>
    </source>
</evidence>
<protein>
    <submittedName>
        <fullName evidence="3">Uncharacterized protein</fullName>
    </submittedName>
</protein>
<gene>
    <name evidence="3" type="ORF">MUK42_19967</name>
</gene>
<dbReference type="AlphaFoldDB" id="A0A9E7FV97"/>
<evidence type="ECO:0000313" key="3">
    <source>
        <dbReference type="EMBL" id="URE02995.1"/>
    </source>
</evidence>
<feature type="region of interest" description="Disordered" evidence="1">
    <location>
        <begin position="83"/>
        <end position="103"/>
    </location>
</feature>
<evidence type="ECO:0000256" key="2">
    <source>
        <dbReference type="SAM" id="Phobius"/>
    </source>
</evidence>
<feature type="compositionally biased region" description="Basic and acidic residues" evidence="1">
    <location>
        <begin position="9"/>
        <end position="18"/>
    </location>
</feature>
<keyword evidence="2" id="KW-1133">Transmembrane helix</keyword>
<proteinExistence type="predicted"/>
<keyword evidence="2" id="KW-0812">Transmembrane</keyword>
<name>A0A9E7FV97_9LILI</name>
<dbReference type="OrthoDB" id="1924787at2759"/>
<evidence type="ECO:0000256" key="1">
    <source>
        <dbReference type="SAM" id="MobiDB-lite"/>
    </source>
</evidence>